<dbReference type="EMBL" id="AP018492">
    <property type="protein sequence ID" value="BBC61104.1"/>
    <property type="molecule type" value="Genomic_DNA"/>
</dbReference>
<comment type="similarity">
    <text evidence="2">Belongs to the autoinducer-2 exporter (AI-2E) (TC 2.A.86) family.</text>
</comment>
<accession>A0A2Z5Y2T3</accession>
<keyword evidence="4 6" id="KW-1133">Transmembrane helix</keyword>
<sequence length="356" mass="40842">MNLYDKFIQNRRLRRLTVLLIIILLLFLARSIITAILLTFIFTFLAMRCVTFIQKYLKIPSVILVLTLYALVVFLIYLAITKYVPIAVHQSVQMYNSVLYFYHNSDNNTNQIFNLANSYLEKNNLMSQVQNGATILLHYIKNVSSLGISFILSFILSFFFMIEKDQMAAFSKLFLKSDLSWFFGDIYYFANKFVNTFGVVVEAQFFIAIVNTVITTIALAVIGFHQLPGLIIMIFILSLIPVAGVIVSCIPLSFIAYTQGGINDVIYVLFVVIVVHILESYILNPKFMSSKTELPIFYTFVILLVSEHIFGIWGLIVGIPIFTFFLDVLKVKTIPGLKKNYIRQKRKNKELKENDS</sequence>
<comment type="subcellular location">
    <subcellularLocation>
        <location evidence="1">Membrane</location>
        <topology evidence="1">Multi-pass membrane protein</topology>
    </subcellularLocation>
</comment>
<dbReference type="GO" id="GO:0016020">
    <property type="term" value="C:membrane"/>
    <property type="evidence" value="ECO:0007669"/>
    <property type="project" value="UniProtKB-SubCell"/>
</dbReference>
<dbReference type="GeneID" id="57043542"/>
<gene>
    <name evidence="7" type="ORF">DAT561_0992</name>
</gene>
<dbReference type="PANTHER" id="PTHR21716:SF62">
    <property type="entry name" value="TRANSPORT PROTEIN YDBI-RELATED"/>
    <property type="match status" value="1"/>
</dbReference>
<evidence type="ECO:0000256" key="2">
    <source>
        <dbReference type="ARBA" id="ARBA00009773"/>
    </source>
</evidence>
<feature type="transmembrane region" description="Helical" evidence="6">
    <location>
        <begin position="230"/>
        <end position="258"/>
    </location>
</feature>
<organism evidence="7 8">
    <name type="scientific">Melissococcus plutonius</name>
    <dbReference type="NCBI Taxonomy" id="33970"/>
    <lineage>
        <taxon>Bacteria</taxon>
        <taxon>Bacillati</taxon>
        <taxon>Bacillota</taxon>
        <taxon>Bacilli</taxon>
        <taxon>Lactobacillales</taxon>
        <taxon>Enterococcaceae</taxon>
        <taxon>Melissococcus</taxon>
    </lineage>
</organism>
<keyword evidence="3 6" id="KW-0812">Transmembrane</keyword>
<feature type="transmembrane region" description="Helical" evidence="6">
    <location>
        <begin position="205"/>
        <end position="224"/>
    </location>
</feature>
<feature type="transmembrane region" description="Helical" evidence="6">
    <location>
        <begin position="59"/>
        <end position="80"/>
    </location>
</feature>
<dbReference type="Proteomes" id="UP000269226">
    <property type="component" value="Chromosome"/>
</dbReference>
<keyword evidence="5 6" id="KW-0472">Membrane</keyword>
<dbReference type="InterPro" id="IPR002549">
    <property type="entry name" value="AI-2E-like"/>
</dbReference>
<name>A0A2Z5Y2T3_9ENTE</name>
<evidence type="ECO:0000313" key="7">
    <source>
        <dbReference type="EMBL" id="BBC61104.1"/>
    </source>
</evidence>
<dbReference type="AlphaFoldDB" id="A0A2Z5Y2T3"/>
<evidence type="ECO:0000256" key="3">
    <source>
        <dbReference type="ARBA" id="ARBA00022692"/>
    </source>
</evidence>
<protein>
    <submittedName>
        <fullName evidence="7">UPF0118 membrane protein YdbI</fullName>
    </submittedName>
</protein>
<evidence type="ECO:0000256" key="6">
    <source>
        <dbReference type="SAM" id="Phobius"/>
    </source>
</evidence>
<evidence type="ECO:0000256" key="4">
    <source>
        <dbReference type="ARBA" id="ARBA00022989"/>
    </source>
</evidence>
<dbReference type="GO" id="GO:0055085">
    <property type="term" value="P:transmembrane transport"/>
    <property type="evidence" value="ECO:0007669"/>
    <property type="project" value="TreeGrafter"/>
</dbReference>
<reference evidence="7 8" key="1">
    <citation type="submission" date="2018-01" db="EMBL/GenBank/DDBJ databases">
        <title>Whole genome sequence of Melissococcus plutonius DAT561.</title>
        <authorList>
            <person name="Okumura K."/>
            <person name="Takamatsu D."/>
            <person name="Okura M."/>
        </authorList>
    </citation>
    <scope>NUCLEOTIDE SEQUENCE [LARGE SCALE GENOMIC DNA]</scope>
    <source>
        <strain evidence="7 8">DAT561</strain>
    </source>
</reference>
<dbReference type="RefSeq" id="WP_015695019.1">
    <property type="nucleotide sequence ID" value="NZ_AP018492.1"/>
</dbReference>
<evidence type="ECO:0000313" key="8">
    <source>
        <dbReference type="Proteomes" id="UP000269226"/>
    </source>
</evidence>
<dbReference type="PANTHER" id="PTHR21716">
    <property type="entry name" value="TRANSMEMBRANE PROTEIN"/>
    <property type="match status" value="1"/>
</dbReference>
<feature type="transmembrane region" description="Helical" evidence="6">
    <location>
        <begin position="20"/>
        <end position="47"/>
    </location>
</feature>
<evidence type="ECO:0000256" key="5">
    <source>
        <dbReference type="ARBA" id="ARBA00023136"/>
    </source>
</evidence>
<proteinExistence type="inferred from homology"/>
<feature type="transmembrane region" description="Helical" evidence="6">
    <location>
        <begin position="265"/>
        <end position="284"/>
    </location>
</feature>
<dbReference type="Pfam" id="PF01594">
    <property type="entry name" value="AI-2E_transport"/>
    <property type="match status" value="1"/>
</dbReference>
<evidence type="ECO:0000256" key="1">
    <source>
        <dbReference type="ARBA" id="ARBA00004141"/>
    </source>
</evidence>
<feature type="transmembrane region" description="Helical" evidence="6">
    <location>
        <begin position="296"/>
        <end position="329"/>
    </location>
</feature>
<feature type="transmembrane region" description="Helical" evidence="6">
    <location>
        <begin position="143"/>
        <end position="162"/>
    </location>
</feature>